<protein>
    <submittedName>
        <fullName evidence="2">Endonuclease/exonuclease/phosphatase family protein</fullName>
    </submittedName>
</protein>
<keyword evidence="2" id="KW-0255">Endonuclease</keyword>
<dbReference type="InterPro" id="IPR036691">
    <property type="entry name" value="Endo/exonu/phosph_ase_sf"/>
</dbReference>
<dbReference type="InterPro" id="IPR005135">
    <property type="entry name" value="Endo/exonuclease/phosphatase"/>
</dbReference>
<dbReference type="Pfam" id="PF03372">
    <property type="entry name" value="Exo_endo_phos"/>
    <property type="match status" value="1"/>
</dbReference>
<accession>A0A1R4G6K0</accession>
<reference evidence="2 3" key="1">
    <citation type="submission" date="2017-02" db="EMBL/GenBank/DDBJ databases">
        <authorList>
            <person name="Peterson S.W."/>
        </authorList>
    </citation>
    <scope>NUCLEOTIDE SEQUENCE [LARGE SCALE GENOMIC DNA]</scope>
    <source>
        <strain evidence="2 3">B Ar 00.02</strain>
    </source>
</reference>
<feature type="domain" description="Endonuclease/exonuclease/phosphatase" evidence="1">
    <location>
        <begin position="8"/>
        <end position="238"/>
    </location>
</feature>
<dbReference type="AlphaFoldDB" id="A0A1R4G6K0"/>
<evidence type="ECO:0000313" key="2">
    <source>
        <dbReference type="EMBL" id="SJM63860.1"/>
    </source>
</evidence>
<keyword evidence="2" id="KW-0378">Hydrolase</keyword>
<evidence type="ECO:0000313" key="3">
    <source>
        <dbReference type="Proteomes" id="UP000195913"/>
    </source>
</evidence>
<keyword evidence="2" id="KW-0269">Exonuclease</keyword>
<gene>
    <name evidence="2" type="ORF">FM101_08135</name>
</gene>
<dbReference type="Gene3D" id="3.60.10.10">
    <property type="entry name" value="Endonuclease/exonuclease/phosphatase"/>
    <property type="match status" value="1"/>
</dbReference>
<evidence type="ECO:0000259" key="1">
    <source>
        <dbReference type="Pfam" id="PF03372"/>
    </source>
</evidence>
<keyword evidence="3" id="KW-1185">Reference proteome</keyword>
<sequence length="263" mass="28969">MPRFWFPAADRWARRRPLLQRLLAAEQPSLLALQEVLPGPSREIRNLLGNGYAHVGTGRSTGGRGERCELHYDRRRLRLLDSRYWWLSAQPERPGSRSFGNQLPRFVVQCQFNDLETGLRFHALVTHLDPFSAPSRIASAQLLRRVVAGLCGPVIMMGDFNATAGSPAHRELVDNLVLSDAMDVSTRRVGADCSTFSRYRSPTADGPRLDWILVSPDLEVESAGVNALRLGGAAASDHEPVQAVLNLGPNLSAKPEGGQSSKR</sequence>
<dbReference type="EMBL" id="FUHW01000028">
    <property type="protein sequence ID" value="SJM63860.1"/>
    <property type="molecule type" value="Genomic_DNA"/>
</dbReference>
<dbReference type="GO" id="GO:0004519">
    <property type="term" value="F:endonuclease activity"/>
    <property type="evidence" value="ECO:0007669"/>
    <property type="project" value="UniProtKB-KW"/>
</dbReference>
<keyword evidence="2" id="KW-0540">Nuclease</keyword>
<proteinExistence type="predicted"/>
<dbReference type="Proteomes" id="UP000195913">
    <property type="component" value="Unassembled WGS sequence"/>
</dbReference>
<organism evidence="2 3">
    <name type="scientific">Arthrobacter rhombi</name>
    <dbReference type="NCBI Taxonomy" id="71253"/>
    <lineage>
        <taxon>Bacteria</taxon>
        <taxon>Bacillati</taxon>
        <taxon>Actinomycetota</taxon>
        <taxon>Actinomycetes</taxon>
        <taxon>Micrococcales</taxon>
        <taxon>Micrococcaceae</taxon>
        <taxon>Arthrobacter</taxon>
    </lineage>
</organism>
<dbReference type="GO" id="GO:0004527">
    <property type="term" value="F:exonuclease activity"/>
    <property type="evidence" value="ECO:0007669"/>
    <property type="project" value="UniProtKB-KW"/>
</dbReference>
<dbReference type="SUPFAM" id="SSF56219">
    <property type="entry name" value="DNase I-like"/>
    <property type="match status" value="1"/>
</dbReference>
<name>A0A1R4G6K0_9MICC</name>